<name>A0A1H2SNH2_9RHOB</name>
<keyword evidence="1" id="KW-1133">Transmembrane helix</keyword>
<organism evidence="2 3">
    <name type="scientific">Paracoccus sanguinis</name>
    <dbReference type="NCBI Taxonomy" id="1545044"/>
    <lineage>
        <taxon>Bacteria</taxon>
        <taxon>Pseudomonadati</taxon>
        <taxon>Pseudomonadota</taxon>
        <taxon>Alphaproteobacteria</taxon>
        <taxon>Rhodobacterales</taxon>
        <taxon>Paracoccaceae</taxon>
        <taxon>Paracoccus</taxon>
    </lineage>
</organism>
<dbReference type="EMBL" id="FNNA01000001">
    <property type="protein sequence ID" value="SDW32634.1"/>
    <property type="molecule type" value="Genomic_DNA"/>
</dbReference>
<evidence type="ECO:0000256" key="1">
    <source>
        <dbReference type="SAM" id="Phobius"/>
    </source>
</evidence>
<proteinExistence type="predicted"/>
<dbReference type="RefSeq" id="WP_197055242.1">
    <property type="nucleotide sequence ID" value="NZ_JRKP01000001.1"/>
</dbReference>
<reference evidence="3" key="1">
    <citation type="submission" date="2016-10" db="EMBL/GenBank/DDBJ databases">
        <authorList>
            <person name="Varghese N."/>
            <person name="Submissions S."/>
        </authorList>
    </citation>
    <scope>NUCLEOTIDE SEQUENCE [LARGE SCALE GENOMIC DNA]</scope>
    <source>
        <strain evidence="3">DSM 29303</strain>
    </source>
</reference>
<evidence type="ECO:0000313" key="2">
    <source>
        <dbReference type="EMBL" id="SDW32634.1"/>
    </source>
</evidence>
<keyword evidence="1" id="KW-0812">Transmembrane</keyword>
<feature type="transmembrane region" description="Helical" evidence="1">
    <location>
        <begin position="26"/>
        <end position="44"/>
    </location>
</feature>
<dbReference type="Proteomes" id="UP000182944">
    <property type="component" value="Unassembled WGS sequence"/>
</dbReference>
<gene>
    <name evidence="2" type="ORF">SAMN05444276_101672</name>
</gene>
<keyword evidence="3" id="KW-1185">Reference proteome</keyword>
<keyword evidence="1" id="KW-0472">Membrane</keyword>
<sequence length="46" mass="4869">MTKGQGYMLIGVAMFILASIDQPHHWGAVGWSVAGLLCIIRGAVAK</sequence>
<evidence type="ECO:0000313" key="3">
    <source>
        <dbReference type="Proteomes" id="UP000182944"/>
    </source>
</evidence>
<dbReference type="STRING" id="1545044.SAMN05444276_101672"/>
<protein>
    <submittedName>
        <fullName evidence="2">Uncharacterized protein</fullName>
    </submittedName>
</protein>
<accession>A0A1H2SNH2</accession>
<dbReference type="AlphaFoldDB" id="A0A1H2SNH2"/>